<dbReference type="Gene3D" id="1.10.3720.10">
    <property type="entry name" value="MetI-like"/>
    <property type="match status" value="1"/>
</dbReference>
<dbReference type="AlphaFoldDB" id="A0A1C3H5Q6"/>
<dbReference type="InterPro" id="IPR000515">
    <property type="entry name" value="MetI-like"/>
</dbReference>
<keyword evidence="6" id="KW-0029">Amino-acid transport</keyword>
<dbReference type="InterPro" id="IPR010065">
    <property type="entry name" value="AA_ABC_transptr_permease_3TM"/>
</dbReference>
<keyword evidence="3 9" id="KW-0813">Transport</keyword>
<dbReference type="Pfam" id="PF00528">
    <property type="entry name" value="BPD_transp_1"/>
    <property type="match status" value="1"/>
</dbReference>
<protein>
    <submittedName>
        <fullName evidence="11">ABC transporter membrane-spanning permease-glutamine transport</fullName>
    </submittedName>
</protein>
<feature type="transmembrane region" description="Helical" evidence="9">
    <location>
        <begin position="148"/>
        <end position="167"/>
    </location>
</feature>
<dbReference type="GO" id="GO:0006865">
    <property type="term" value="P:amino acid transport"/>
    <property type="evidence" value="ECO:0007669"/>
    <property type="project" value="UniProtKB-KW"/>
</dbReference>
<keyword evidence="8 9" id="KW-0472">Membrane</keyword>
<comment type="subcellular location">
    <subcellularLocation>
        <location evidence="1">Cell inner membrane</location>
        <topology evidence="1">Multi-pass membrane protein</topology>
    </subcellularLocation>
    <subcellularLocation>
        <location evidence="9">Cell membrane</location>
        <topology evidence="9">Multi-pass membrane protein</topology>
    </subcellularLocation>
</comment>
<feature type="transmembrane region" description="Helical" evidence="9">
    <location>
        <begin position="79"/>
        <end position="99"/>
    </location>
</feature>
<evidence type="ECO:0000259" key="10">
    <source>
        <dbReference type="PROSITE" id="PS50928"/>
    </source>
</evidence>
<evidence type="ECO:0000256" key="9">
    <source>
        <dbReference type="RuleBase" id="RU363032"/>
    </source>
</evidence>
<evidence type="ECO:0000256" key="2">
    <source>
        <dbReference type="ARBA" id="ARBA00010072"/>
    </source>
</evidence>
<dbReference type="CDD" id="cd06261">
    <property type="entry name" value="TM_PBP2"/>
    <property type="match status" value="1"/>
</dbReference>
<evidence type="ECO:0000256" key="6">
    <source>
        <dbReference type="ARBA" id="ARBA00022970"/>
    </source>
</evidence>
<dbReference type="InterPro" id="IPR043429">
    <property type="entry name" value="ArtM/GltK/GlnP/TcyL/YhdX-like"/>
</dbReference>
<evidence type="ECO:0000313" key="12">
    <source>
        <dbReference type="Proteomes" id="UP000190837"/>
    </source>
</evidence>
<feature type="domain" description="ABC transmembrane type-1" evidence="10">
    <location>
        <begin position="17"/>
        <end position="209"/>
    </location>
</feature>
<evidence type="ECO:0000313" key="11">
    <source>
        <dbReference type="EMBL" id="SAM67931.1"/>
    </source>
</evidence>
<feature type="transmembrane region" description="Helical" evidence="9">
    <location>
        <begin position="187"/>
        <end position="208"/>
    </location>
</feature>
<organism evidence="11 12">
    <name type="scientific">Cardiobacterium hominis</name>
    <dbReference type="NCBI Taxonomy" id="2718"/>
    <lineage>
        <taxon>Bacteria</taxon>
        <taxon>Pseudomonadati</taxon>
        <taxon>Pseudomonadota</taxon>
        <taxon>Gammaproteobacteria</taxon>
        <taxon>Cardiobacteriales</taxon>
        <taxon>Cardiobacteriaceae</taxon>
        <taxon>Cardiobacterium</taxon>
    </lineage>
</organism>
<reference evidence="12" key="1">
    <citation type="submission" date="2016-04" db="EMBL/GenBank/DDBJ databases">
        <authorList>
            <person name="Tagini F."/>
        </authorList>
    </citation>
    <scope>NUCLEOTIDE SEQUENCE [LARGE SCALE GENOMIC DNA]</scope>
    <source>
        <strain evidence="12">CHUV0807</strain>
    </source>
</reference>
<dbReference type="RefSeq" id="WP_079541436.1">
    <property type="nucleotide sequence ID" value="NZ_CP171111.1"/>
</dbReference>
<evidence type="ECO:0000256" key="3">
    <source>
        <dbReference type="ARBA" id="ARBA00022448"/>
    </source>
</evidence>
<proteinExistence type="inferred from homology"/>
<keyword evidence="4" id="KW-1003">Cell membrane</keyword>
<dbReference type="InterPro" id="IPR035906">
    <property type="entry name" value="MetI-like_sf"/>
</dbReference>
<feature type="transmembrane region" description="Helical" evidence="9">
    <location>
        <begin position="23"/>
        <end position="44"/>
    </location>
</feature>
<evidence type="ECO:0000256" key="4">
    <source>
        <dbReference type="ARBA" id="ARBA00022475"/>
    </source>
</evidence>
<comment type="similarity">
    <text evidence="2">Belongs to the binding-protein-dependent transport system permease family. HisMQ subfamily.</text>
</comment>
<dbReference type="GO" id="GO:0022857">
    <property type="term" value="F:transmembrane transporter activity"/>
    <property type="evidence" value="ECO:0007669"/>
    <property type="project" value="InterPro"/>
</dbReference>
<accession>A0A1C3H5Q6</accession>
<name>A0A1C3H5Q6_9GAMM</name>
<dbReference type="PANTHER" id="PTHR30614">
    <property type="entry name" value="MEMBRANE COMPONENT OF AMINO ACID ABC TRANSPORTER"/>
    <property type="match status" value="1"/>
</dbReference>
<dbReference type="SUPFAM" id="SSF161098">
    <property type="entry name" value="MetI-like"/>
    <property type="match status" value="1"/>
</dbReference>
<keyword evidence="5 9" id="KW-0812">Transmembrane</keyword>
<evidence type="ECO:0000256" key="5">
    <source>
        <dbReference type="ARBA" id="ARBA00022692"/>
    </source>
</evidence>
<dbReference type="GO" id="GO:0043190">
    <property type="term" value="C:ATP-binding cassette (ABC) transporter complex"/>
    <property type="evidence" value="ECO:0007669"/>
    <property type="project" value="InterPro"/>
</dbReference>
<gene>
    <name evidence="11" type="ORF">CHUV0807_1859</name>
</gene>
<dbReference type="EMBL" id="FKLO01000064">
    <property type="protein sequence ID" value="SAM67931.1"/>
    <property type="molecule type" value="Genomic_DNA"/>
</dbReference>
<evidence type="ECO:0000256" key="7">
    <source>
        <dbReference type="ARBA" id="ARBA00022989"/>
    </source>
</evidence>
<feature type="transmembrane region" description="Helical" evidence="9">
    <location>
        <begin position="119"/>
        <end position="136"/>
    </location>
</feature>
<evidence type="ECO:0000256" key="1">
    <source>
        <dbReference type="ARBA" id="ARBA00004429"/>
    </source>
</evidence>
<dbReference type="PANTHER" id="PTHR30614:SF37">
    <property type="entry name" value="AMINO-ACID ABC TRANSPORTER PERMEASE PROTEIN YHDX-RELATED"/>
    <property type="match status" value="1"/>
</dbReference>
<sequence length="219" mass="23946">MDFSYLREVLPQYVAATWQTLQLSLWGVALSLVFGLLVCVAVVYRLPFFAPVCRAYIELSRNTPLLVQLFFLYYGLPKFGIRLSGFACGVIGLTFLGAAYMAEAFRGGISAVSRVQGEAALAVGLTPAQAFLYVIFPQSLAASIPALVANTLFLIKETSVVGVLAVVELLNVSKELIGLDYKTNEALFLLVLGYASILLPVIVAAPWLERRVRRAAYER</sequence>
<dbReference type="NCBIfam" id="TIGR01726">
    <property type="entry name" value="HEQRo_perm_3TM"/>
    <property type="match status" value="1"/>
</dbReference>
<evidence type="ECO:0000256" key="8">
    <source>
        <dbReference type="ARBA" id="ARBA00023136"/>
    </source>
</evidence>
<keyword evidence="7 9" id="KW-1133">Transmembrane helix</keyword>
<dbReference type="PROSITE" id="PS50928">
    <property type="entry name" value="ABC_TM1"/>
    <property type="match status" value="1"/>
</dbReference>
<dbReference type="Proteomes" id="UP000190837">
    <property type="component" value="Unassembled WGS sequence"/>
</dbReference>